<gene>
    <name evidence="4" type="ORF">PXEA_LOCUS4993</name>
</gene>
<dbReference type="OrthoDB" id="18740at2759"/>
<evidence type="ECO:0000256" key="3">
    <source>
        <dbReference type="PROSITE-ProRule" id="PRU00087"/>
    </source>
</evidence>
<comment type="similarity">
    <text evidence="1">Belongs to the filamin family.</text>
</comment>
<dbReference type="InterPro" id="IPR044801">
    <property type="entry name" value="Filamin"/>
</dbReference>
<evidence type="ECO:0000313" key="5">
    <source>
        <dbReference type="Proteomes" id="UP000784294"/>
    </source>
</evidence>
<dbReference type="GO" id="GO:0051015">
    <property type="term" value="F:actin filament binding"/>
    <property type="evidence" value="ECO:0007669"/>
    <property type="project" value="InterPro"/>
</dbReference>
<dbReference type="AlphaFoldDB" id="A0A3S5CIR0"/>
<dbReference type="InterPro" id="IPR017868">
    <property type="entry name" value="Filamin/ABP280_repeat-like"/>
</dbReference>
<dbReference type="EMBL" id="CAAALY010012131">
    <property type="protein sequence ID" value="VEL11553.1"/>
    <property type="molecule type" value="Genomic_DNA"/>
</dbReference>
<dbReference type="PANTHER" id="PTHR38537:SF8">
    <property type="entry name" value="FILAMIN-A"/>
    <property type="match status" value="1"/>
</dbReference>
<dbReference type="SMART" id="SM00557">
    <property type="entry name" value="IG_FLMN"/>
    <property type="match status" value="1"/>
</dbReference>
<evidence type="ECO:0000313" key="4">
    <source>
        <dbReference type="EMBL" id="VEL11553.1"/>
    </source>
</evidence>
<protein>
    <submittedName>
        <fullName evidence="4">Uncharacterized protein</fullName>
    </submittedName>
</protein>
<evidence type="ECO:0000256" key="2">
    <source>
        <dbReference type="ARBA" id="ARBA00022737"/>
    </source>
</evidence>
<dbReference type="InterPro" id="IPR001298">
    <property type="entry name" value="Filamin/ABP280_rpt"/>
</dbReference>
<evidence type="ECO:0000256" key="1">
    <source>
        <dbReference type="ARBA" id="ARBA00009238"/>
    </source>
</evidence>
<keyword evidence="5" id="KW-1185">Reference proteome</keyword>
<dbReference type="Gene3D" id="2.60.40.10">
    <property type="entry name" value="Immunoglobulins"/>
    <property type="match status" value="2"/>
</dbReference>
<name>A0A3S5CIR0_9PLAT</name>
<feature type="repeat" description="Filamin" evidence="3">
    <location>
        <begin position="11"/>
        <end position="50"/>
    </location>
</feature>
<accession>A0A3S5CIR0</accession>
<dbReference type="PANTHER" id="PTHR38537">
    <property type="entry name" value="JITTERBUG, ISOFORM N"/>
    <property type="match status" value="1"/>
</dbReference>
<keyword evidence="2" id="KW-0677">Repeat</keyword>
<dbReference type="SUPFAM" id="SSF81296">
    <property type="entry name" value="E set domains"/>
    <property type="match status" value="2"/>
</dbReference>
<reference evidence="4" key="1">
    <citation type="submission" date="2018-11" db="EMBL/GenBank/DDBJ databases">
        <authorList>
            <consortium name="Pathogen Informatics"/>
        </authorList>
    </citation>
    <scope>NUCLEOTIDE SEQUENCE</scope>
</reference>
<comment type="caution">
    <text evidence="4">The sequence shown here is derived from an EMBL/GenBank/DDBJ whole genome shotgun (WGS) entry which is preliminary data.</text>
</comment>
<dbReference type="Proteomes" id="UP000784294">
    <property type="component" value="Unassembled WGS sequence"/>
</dbReference>
<organism evidence="4 5">
    <name type="scientific">Protopolystoma xenopodis</name>
    <dbReference type="NCBI Taxonomy" id="117903"/>
    <lineage>
        <taxon>Eukaryota</taxon>
        <taxon>Metazoa</taxon>
        <taxon>Spiralia</taxon>
        <taxon>Lophotrochozoa</taxon>
        <taxon>Platyhelminthes</taxon>
        <taxon>Monogenea</taxon>
        <taxon>Polyopisthocotylea</taxon>
        <taxon>Polystomatidea</taxon>
        <taxon>Polystomatidae</taxon>
        <taxon>Protopolystoma</taxon>
    </lineage>
</organism>
<feature type="repeat" description="Filamin" evidence="3">
    <location>
        <begin position="52"/>
        <end position="150"/>
    </location>
</feature>
<dbReference type="GO" id="GO:0030036">
    <property type="term" value="P:actin cytoskeleton organization"/>
    <property type="evidence" value="ECO:0007669"/>
    <property type="project" value="InterPro"/>
</dbReference>
<sequence length="157" mass="17061">MRLIKCDIINKNEQNQTYSCTYVPSQEGEYRVIIKFATKEILNSPFKVMVEGAAGDASKASASGPGLEPQGNQVGRRTFFNIFTAGAGSGNVDCVILDPQGRPNALKPLITRQGEDNYLVEYTPKEEGLHSVNVFFSGQQIPNSPFGVMVGPSKCDL</sequence>
<dbReference type="InterPro" id="IPR013783">
    <property type="entry name" value="Ig-like_fold"/>
</dbReference>
<dbReference type="Pfam" id="PF00630">
    <property type="entry name" value="Filamin"/>
    <property type="match status" value="2"/>
</dbReference>
<dbReference type="FunFam" id="2.60.40.10:FF:000001">
    <property type="entry name" value="Filamin-C isoform b"/>
    <property type="match status" value="1"/>
</dbReference>
<proteinExistence type="inferred from homology"/>
<dbReference type="PROSITE" id="PS50194">
    <property type="entry name" value="FILAMIN_REPEAT"/>
    <property type="match status" value="2"/>
</dbReference>
<dbReference type="InterPro" id="IPR014756">
    <property type="entry name" value="Ig_E-set"/>
</dbReference>